<dbReference type="InterPro" id="IPR044925">
    <property type="entry name" value="His-Me_finger_sf"/>
</dbReference>
<accession>A0AAD8CIX6</accession>
<dbReference type="InterPro" id="IPR039015">
    <property type="entry name" value="ENDOD1"/>
</dbReference>
<keyword evidence="4" id="KW-0479">Metal-binding</keyword>
<dbReference type="Pfam" id="PF01223">
    <property type="entry name" value="Endonuclease_NS"/>
    <property type="match status" value="1"/>
</dbReference>
<feature type="domain" description="DNA/RNA non-specific endonuclease/pyrophosphatase/phosphodiesterase" evidence="9">
    <location>
        <begin position="66"/>
        <end position="322"/>
    </location>
</feature>
<organism evidence="10 11">
    <name type="scientific">Acipenser oxyrinchus oxyrinchus</name>
    <dbReference type="NCBI Taxonomy" id="40147"/>
    <lineage>
        <taxon>Eukaryota</taxon>
        <taxon>Metazoa</taxon>
        <taxon>Chordata</taxon>
        <taxon>Craniata</taxon>
        <taxon>Vertebrata</taxon>
        <taxon>Euteleostomi</taxon>
        <taxon>Actinopterygii</taxon>
        <taxon>Chondrostei</taxon>
        <taxon>Acipenseriformes</taxon>
        <taxon>Acipenseridae</taxon>
        <taxon>Acipenser</taxon>
    </lineage>
</organism>
<dbReference type="PROSITE" id="PS01070">
    <property type="entry name" value="NUCLEASE_NON_SPEC"/>
    <property type="match status" value="1"/>
</dbReference>
<dbReference type="InterPro" id="IPR044929">
    <property type="entry name" value="DNA/RNA_non-sp_Endonuclease_sf"/>
</dbReference>
<sequence length="339" mass="39327">MHLLIVPMFVFHFSFPGDAAVVNQFADNKECEKYFFSKTEPVGLNPKSLARICQTYRDRYNKNDHDRVYFATLYDRINRIPMYSAYILKISDGTNDKNWQIEPQLVDNNFEAAMATEVELKIEHNNIKDEDIKLHQAVDSDYKENSKIYDRGHLNPNGHHDMPGSRSATYTLTNIVPQTKLVNQQIWTDYENKLQTLQRNKNCKELYVVTGAVPSANRWLMNEKNEKRVNVPSHIWSAYCCIDNNDKPLENGGRLLKNEVFDETYRISKTTSDKTKKQRTKNLIVNELKSLSVPELQVQLKTLLKAKENIKIFHYKCSHNKSPGASPELRRVKSEPNLG</sequence>
<dbReference type="InterPro" id="IPR001604">
    <property type="entry name" value="Endo_G_ENPP1-like_dom"/>
</dbReference>
<dbReference type="GO" id="GO:0003676">
    <property type="term" value="F:nucleic acid binding"/>
    <property type="evidence" value="ECO:0007669"/>
    <property type="project" value="InterPro"/>
</dbReference>
<keyword evidence="5 10" id="KW-0378">Hydrolase</keyword>
<evidence type="ECO:0000313" key="11">
    <source>
        <dbReference type="Proteomes" id="UP001230051"/>
    </source>
</evidence>
<dbReference type="EMBL" id="JAGXEW010000058">
    <property type="protein sequence ID" value="KAK1150523.1"/>
    <property type="molecule type" value="Genomic_DNA"/>
</dbReference>
<keyword evidence="11" id="KW-1185">Reference proteome</keyword>
<feature type="chain" id="PRO_5042087303" evidence="7">
    <location>
        <begin position="20"/>
        <end position="339"/>
    </location>
</feature>
<keyword evidence="3" id="KW-0540">Nuclease</keyword>
<feature type="signal peptide" evidence="7">
    <location>
        <begin position="1"/>
        <end position="19"/>
    </location>
</feature>
<proteinExistence type="inferred from homology"/>
<keyword evidence="7" id="KW-0732">Signal</keyword>
<comment type="similarity">
    <text evidence="2">Belongs to the DNA/RNA non-specific endonuclease family.</text>
</comment>
<dbReference type="SUPFAM" id="SSF54060">
    <property type="entry name" value="His-Me finger endonucleases"/>
    <property type="match status" value="1"/>
</dbReference>
<evidence type="ECO:0000256" key="6">
    <source>
        <dbReference type="ARBA" id="ARBA00022842"/>
    </source>
</evidence>
<name>A0AAD8CIX6_ACIOX</name>
<evidence type="ECO:0000259" key="9">
    <source>
        <dbReference type="SMART" id="SM00892"/>
    </source>
</evidence>
<dbReference type="Proteomes" id="UP001230051">
    <property type="component" value="Unassembled WGS sequence"/>
</dbReference>
<reference evidence="10" key="1">
    <citation type="submission" date="2022-02" db="EMBL/GenBank/DDBJ databases">
        <title>Atlantic sturgeon de novo genome assembly.</title>
        <authorList>
            <person name="Stock M."/>
            <person name="Klopp C."/>
            <person name="Guiguen Y."/>
            <person name="Cabau C."/>
            <person name="Parinello H."/>
            <person name="Santidrian Yebra-Pimentel E."/>
            <person name="Kuhl H."/>
            <person name="Dirks R.P."/>
            <person name="Guessner J."/>
            <person name="Wuertz S."/>
            <person name="Du K."/>
            <person name="Schartl M."/>
        </authorList>
    </citation>
    <scope>NUCLEOTIDE SEQUENCE</scope>
    <source>
        <strain evidence="10">STURGEONOMICS-FGT-2020</strain>
        <tissue evidence="10">Whole blood</tissue>
    </source>
</reference>
<evidence type="ECO:0000256" key="2">
    <source>
        <dbReference type="ARBA" id="ARBA00010052"/>
    </source>
</evidence>
<dbReference type="PANTHER" id="PTHR21472">
    <property type="entry name" value="ENDONUCLEASE DOMAIN-CONTAINING 1 PROTEIN ENDOD1"/>
    <property type="match status" value="1"/>
</dbReference>
<dbReference type="GO" id="GO:0046872">
    <property type="term" value="F:metal ion binding"/>
    <property type="evidence" value="ECO:0007669"/>
    <property type="project" value="UniProtKB-KW"/>
</dbReference>
<dbReference type="Gene3D" id="3.40.570.10">
    <property type="entry name" value="Extracellular Endonuclease, subunit A"/>
    <property type="match status" value="1"/>
</dbReference>
<evidence type="ECO:0000256" key="7">
    <source>
        <dbReference type="SAM" id="SignalP"/>
    </source>
</evidence>
<gene>
    <name evidence="10" type="primary">ENDOD1</name>
    <name evidence="10" type="ORF">AOXY_G33770</name>
</gene>
<comment type="caution">
    <text evidence="10">The sequence shown here is derived from an EMBL/GenBank/DDBJ whole genome shotgun (WGS) entry which is preliminary data.</text>
</comment>
<evidence type="ECO:0000259" key="8">
    <source>
        <dbReference type="SMART" id="SM00477"/>
    </source>
</evidence>
<evidence type="ECO:0000256" key="3">
    <source>
        <dbReference type="ARBA" id="ARBA00022722"/>
    </source>
</evidence>
<dbReference type="InterPro" id="IPR020821">
    <property type="entry name" value="ENPP1-3/EXOG-like_nuc-like"/>
</dbReference>
<protein>
    <submittedName>
        <fullName evidence="10">Endonuclease domain-containing 1 protein-like isoform X1</fullName>
    </submittedName>
</protein>
<dbReference type="InterPro" id="IPR018524">
    <property type="entry name" value="DNA/RNA_endonuclease_AS"/>
</dbReference>
<keyword evidence="5 10" id="KW-0255">Endonuclease</keyword>
<evidence type="ECO:0000313" key="10">
    <source>
        <dbReference type="EMBL" id="KAK1150523.1"/>
    </source>
</evidence>
<evidence type="ECO:0000256" key="5">
    <source>
        <dbReference type="ARBA" id="ARBA00022759"/>
    </source>
</evidence>
<dbReference type="SMART" id="SM00477">
    <property type="entry name" value="NUC"/>
    <property type="match status" value="1"/>
</dbReference>
<dbReference type="GO" id="GO:0004519">
    <property type="term" value="F:endonuclease activity"/>
    <property type="evidence" value="ECO:0007669"/>
    <property type="project" value="UniProtKB-KW"/>
</dbReference>
<evidence type="ECO:0000256" key="4">
    <source>
        <dbReference type="ARBA" id="ARBA00022723"/>
    </source>
</evidence>
<comment type="cofactor">
    <cofactor evidence="1">
        <name>Mg(2+)</name>
        <dbReference type="ChEBI" id="CHEBI:18420"/>
    </cofactor>
</comment>
<keyword evidence="6" id="KW-0460">Magnesium</keyword>
<dbReference type="PANTHER" id="PTHR21472:SF26">
    <property type="entry name" value="ENDONUCLEASE DOMAIN CONTAINING 1"/>
    <property type="match status" value="1"/>
</dbReference>
<dbReference type="AlphaFoldDB" id="A0AAD8CIX6"/>
<dbReference type="SMART" id="SM00892">
    <property type="entry name" value="Endonuclease_NS"/>
    <property type="match status" value="1"/>
</dbReference>
<feature type="domain" description="ENPP1-3/EXOG-like endonuclease/phosphodiesterase" evidence="8">
    <location>
        <begin position="67"/>
        <end position="281"/>
    </location>
</feature>
<evidence type="ECO:0000256" key="1">
    <source>
        <dbReference type="ARBA" id="ARBA00001946"/>
    </source>
</evidence>
<dbReference type="GO" id="GO:0016787">
    <property type="term" value="F:hydrolase activity"/>
    <property type="evidence" value="ECO:0007669"/>
    <property type="project" value="InterPro"/>
</dbReference>